<sequence length="228" mass="23920">MGAVLGEILPFAVAIAVSPLPVIVAVLMLVSDRARAKSFAYVVGRLVGLSVVMALVVVFSGADLSHLGHRDHPTTTSSVIRIIIGALLACYAAWLWTKRTKPGEEPKPGKLLRSVDRVNPGSAVVFGVLLVVLDVSTVVLAVMAGLDIGQTRLPGVEAFGLTVAFILAATLTCTVPLLIHLVGGPAFERKLASVKVWLVANEKTVMMVLFLVFAAVLIGRGITHLASA</sequence>
<dbReference type="InterPro" id="IPR021315">
    <property type="entry name" value="Gap/Sap"/>
</dbReference>
<feature type="transmembrane region" description="Helical" evidence="1">
    <location>
        <begin position="118"/>
        <end position="146"/>
    </location>
</feature>
<proteinExistence type="predicted"/>
<keyword evidence="1" id="KW-0812">Transmembrane</keyword>
<feature type="transmembrane region" description="Helical" evidence="1">
    <location>
        <begin position="12"/>
        <end position="31"/>
    </location>
</feature>
<dbReference type="AlphaFoldDB" id="A0A848KEC0"/>
<dbReference type="EMBL" id="VCQU01000005">
    <property type="protein sequence ID" value="NMN96571.1"/>
    <property type="molecule type" value="Genomic_DNA"/>
</dbReference>
<keyword evidence="1" id="KW-0472">Membrane</keyword>
<evidence type="ECO:0000313" key="3">
    <source>
        <dbReference type="Proteomes" id="UP000535543"/>
    </source>
</evidence>
<evidence type="ECO:0000256" key="1">
    <source>
        <dbReference type="SAM" id="Phobius"/>
    </source>
</evidence>
<dbReference type="Proteomes" id="UP000535543">
    <property type="component" value="Unassembled WGS sequence"/>
</dbReference>
<dbReference type="RefSeq" id="WP_169588620.1">
    <property type="nucleotide sequence ID" value="NZ_VCQU01000005.1"/>
</dbReference>
<evidence type="ECO:0000313" key="2">
    <source>
        <dbReference type="EMBL" id="NMN96571.1"/>
    </source>
</evidence>
<keyword evidence="3" id="KW-1185">Reference proteome</keyword>
<feature type="transmembrane region" description="Helical" evidence="1">
    <location>
        <begin position="158"/>
        <end position="183"/>
    </location>
</feature>
<name>A0A848KEC0_9NOCA</name>
<organism evidence="2 3">
    <name type="scientific">Antrihabitans stalactiti</name>
    <dbReference type="NCBI Taxonomy" id="2584121"/>
    <lineage>
        <taxon>Bacteria</taxon>
        <taxon>Bacillati</taxon>
        <taxon>Actinomycetota</taxon>
        <taxon>Actinomycetes</taxon>
        <taxon>Mycobacteriales</taxon>
        <taxon>Nocardiaceae</taxon>
        <taxon>Antrihabitans</taxon>
    </lineage>
</organism>
<gene>
    <name evidence="2" type="ORF">FGL95_16140</name>
</gene>
<feature type="transmembrane region" description="Helical" evidence="1">
    <location>
        <begin position="38"/>
        <end position="59"/>
    </location>
</feature>
<feature type="transmembrane region" description="Helical" evidence="1">
    <location>
        <begin position="79"/>
        <end position="97"/>
    </location>
</feature>
<reference evidence="2 3" key="2">
    <citation type="submission" date="2020-06" db="EMBL/GenBank/DDBJ databases">
        <title>Antribacter stalactiti gen. nov., sp. nov., a new member of the family Nacardiaceae isolated from a cave.</title>
        <authorList>
            <person name="Kim I.S."/>
        </authorList>
    </citation>
    <scope>NUCLEOTIDE SEQUENCE [LARGE SCALE GENOMIC DNA]</scope>
    <source>
        <strain evidence="2 3">YC2-7</strain>
    </source>
</reference>
<evidence type="ECO:0008006" key="4">
    <source>
        <dbReference type="Google" id="ProtNLM"/>
    </source>
</evidence>
<feature type="transmembrane region" description="Helical" evidence="1">
    <location>
        <begin position="204"/>
        <end position="222"/>
    </location>
</feature>
<keyword evidence="1" id="KW-1133">Transmembrane helix</keyword>
<dbReference type="Pfam" id="PF11139">
    <property type="entry name" value="SfLAP"/>
    <property type="match status" value="1"/>
</dbReference>
<accession>A0A848KEC0</accession>
<reference evidence="2 3" key="1">
    <citation type="submission" date="2019-05" db="EMBL/GenBank/DDBJ databases">
        <authorList>
            <person name="Lee S.D."/>
        </authorList>
    </citation>
    <scope>NUCLEOTIDE SEQUENCE [LARGE SCALE GENOMIC DNA]</scope>
    <source>
        <strain evidence="2 3">YC2-7</strain>
    </source>
</reference>
<comment type="caution">
    <text evidence="2">The sequence shown here is derived from an EMBL/GenBank/DDBJ whole genome shotgun (WGS) entry which is preliminary data.</text>
</comment>
<protein>
    <recommendedName>
        <fullName evidence="4">Sap, sulfolipid-1-addressing protein</fullName>
    </recommendedName>
</protein>